<keyword evidence="3" id="KW-1185">Reference proteome</keyword>
<dbReference type="EMBL" id="LVYD01000045">
    <property type="protein sequence ID" value="OQP63550.1"/>
    <property type="molecule type" value="Genomic_DNA"/>
</dbReference>
<protein>
    <recommendedName>
        <fullName evidence="1">Secretion system C-terminal sorting domain-containing protein</fullName>
    </recommendedName>
</protein>
<evidence type="ECO:0000259" key="1">
    <source>
        <dbReference type="Pfam" id="PF18962"/>
    </source>
</evidence>
<proteinExistence type="predicted"/>
<dbReference type="Proteomes" id="UP000192796">
    <property type="component" value="Unassembled WGS sequence"/>
</dbReference>
<dbReference type="RefSeq" id="WP_081147813.1">
    <property type="nucleotide sequence ID" value="NZ_LVYD01000045.1"/>
</dbReference>
<dbReference type="STRING" id="1703345.A3860_24735"/>
<reference evidence="2 3" key="1">
    <citation type="submission" date="2016-03" db="EMBL/GenBank/DDBJ databases">
        <title>Niastella vici sp. nov., isolated from farmland soil.</title>
        <authorList>
            <person name="Chen L."/>
            <person name="Wang D."/>
            <person name="Yang S."/>
            <person name="Wang G."/>
        </authorList>
    </citation>
    <scope>NUCLEOTIDE SEQUENCE [LARGE SCALE GENOMIC DNA]</scope>
    <source>
        <strain evidence="2 3">DJ57</strain>
    </source>
</reference>
<feature type="domain" description="Secretion system C-terminal sorting" evidence="1">
    <location>
        <begin position="676"/>
        <end position="750"/>
    </location>
</feature>
<dbReference type="InterPro" id="IPR026444">
    <property type="entry name" value="Secre_tail"/>
</dbReference>
<evidence type="ECO:0000313" key="3">
    <source>
        <dbReference type="Proteomes" id="UP000192796"/>
    </source>
</evidence>
<dbReference type="Pfam" id="PF18962">
    <property type="entry name" value="Por_Secre_tail"/>
    <property type="match status" value="1"/>
</dbReference>
<dbReference type="NCBIfam" id="TIGR04183">
    <property type="entry name" value="Por_Secre_tail"/>
    <property type="match status" value="1"/>
</dbReference>
<name>A0A1V9FZ00_9BACT</name>
<accession>A0A1V9FZ00</accession>
<dbReference type="InterPro" id="IPR013783">
    <property type="entry name" value="Ig-like_fold"/>
</dbReference>
<dbReference type="AlphaFoldDB" id="A0A1V9FZ00"/>
<dbReference type="OrthoDB" id="903882at2"/>
<evidence type="ECO:0000313" key="2">
    <source>
        <dbReference type="EMBL" id="OQP63550.1"/>
    </source>
</evidence>
<comment type="caution">
    <text evidence="2">The sequence shown here is derived from an EMBL/GenBank/DDBJ whole genome shotgun (WGS) entry which is preliminary data.</text>
</comment>
<gene>
    <name evidence="2" type="ORF">A3860_24735</name>
</gene>
<dbReference type="Gene3D" id="2.60.40.10">
    <property type="entry name" value="Immunoglobulins"/>
    <property type="match status" value="1"/>
</dbReference>
<sequence>MQQFFRIAGSCLAVLLVITVRGYAQNNLSAGDIVIASYQSDKDLSNSDLGGTTAYTDRFSIVVTKSGGLAAGTIVYFTDNGWNASTGNFITGLSEGFIKWTVPTGGIAFGKEVFFISSYNDPATSWNAWLNENGTSTAGTVTTESGTNYMELSSGGDQLLAYQTGPTAGPASTYNNTTRRFLTAVHANVETNVTTYAAWDGTTPAGGHQSSLPTGLTNGTNAFLLSQTTLPVATVGSGEYDNGKYNGTGATTCSVTSLVTAVNTPANYVLSNTAFAIGATSNHTVFTLNNPVTIGTNPVVQSVCNGLTAAYSVAATGSGALSYQWQQSADAAFTSPVTLANNSIYNGVTTSALSILDNTGLSGKYYRAVVTNTCGPVNSNGATLTLNASLPTSAASLTQAVNTNNNLYYSSPCALITKVTPSGANAVSGNITSKVWIESSVPVAVGQPFVARHYEITPATNAATATGTVTLYFTQAEFNAFNAAPGSSLDLPTGPADNLGKTNLRVGKFSGTSNNGTGLPASYTQGAIVIDPNDADIVWNSTYSRWEVSVSVTGFSGFIIQTSTAPLPLNLISFSGHLTNSDVVLKWQTESEINHDHFEVERSTNGQNFVTVGRVAGVNTSGLQNYSFTDANAAQLSGSRLYYRLKMVSTKNEEEYSKIVTITLSDAGSPVINVTPNPFTGYVKVTVQMPEAAQLTIRLSDVTGKTLKTQHLPVAKGETIIPVTGIDQLVNGIYLLSVQYNGRMYTYKLVK</sequence>
<organism evidence="2 3">
    <name type="scientific">Niastella vici</name>
    <dbReference type="NCBI Taxonomy" id="1703345"/>
    <lineage>
        <taxon>Bacteria</taxon>
        <taxon>Pseudomonadati</taxon>
        <taxon>Bacteroidota</taxon>
        <taxon>Chitinophagia</taxon>
        <taxon>Chitinophagales</taxon>
        <taxon>Chitinophagaceae</taxon>
        <taxon>Niastella</taxon>
    </lineage>
</organism>